<feature type="compositionally biased region" description="Basic residues" evidence="1">
    <location>
        <begin position="40"/>
        <end position="50"/>
    </location>
</feature>
<feature type="region of interest" description="Disordered" evidence="1">
    <location>
        <begin position="24"/>
        <end position="50"/>
    </location>
</feature>
<evidence type="ECO:0000313" key="4">
    <source>
        <dbReference type="Proteomes" id="UP000002051"/>
    </source>
</evidence>
<feature type="compositionally biased region" description="Polar residues" evidence="1">
    <location>
        <begin position="27"/>
        <end position="39"/>
    </location>
</feature>
<name>G7K486_MEDTR</name>
<dbReference type="AlphaFoldDB" id="G7K486"/>
<proteinExistence type="predicted"/>
<evidence type="ECO:0000256" key="1">
    <source>
        <dbReference type="SAM" id="MobiDB-lite"/>
    </source>
</evidence>
<dbReference type="EMBL" id="CM001221">
    <property type="protein sequence ID" value="AES96331.1"/>
    <property type="molecule type" value="Genomic_DNA"/>
</dbReference>
<dbReference type="Proteomes" id="UP000002051">
    <property type="component" value="Chromosome 5"/>
</dbReference>
<evidence type="ECO:0000313" key="3">
    <source>
        <dbReference type="EnsemblPlants" id="AES96331"/>
    </source>
</evidence>
<dbReference type="HOGENOM" id="CLU_3127365_0_0_1"/>
<dbReference type="EnsemblPlants" id="AES96331">
    <property type="protein sequence ID" value="AES96331"/>
    <property type="gene ID" value="MTR_5g035820"/>
</dbReference>
<reference evidence="2 4" key="2">
    <citation type="journal article" date="2014" name="BMC Genomics">
        <title>An improved genome release (version Mt4.0) for the model legume Medicago truncatula.</title>
        <authorList>
            <person name="Tang H."/>
            <person name="Krishnakumar V."/>
            <person name="Bidwell S."/>
            <person name="Rosen B."/>
            <person name="Chan A."/>
            <person name="Zhou S."/>
            <person name="Gentzbittel L."/>
            <person name="Childs K.L."/>
            <person name="Yandell M."/>
            <person name="Gundlach H."/>
            <person name="Mayer K.F."/>
            <person name="Schwartz D.C."/>
            <person name="Town C.D."/>
        </authorList>
    </citation>
    <scope>GENOME REANNOTATION</scope>
    <source>
        <strain evidence="3 4">cv. Jemalong A17</strain>
    </source>
</reference>
<keyword evidence="4" id="KW-1185">Reference proteome</keyword>
<reference evidence="2 4" key="1">
    <citation type="journal article" date="2011" name="Nature">
        <title>The Medicago genome provides insight into the evolution of rhizobial symbioses.</title>
        <authorList>
            <person name="Young N.D."/>
            <person name="Debelle F."/>
            <person name="Oldroyd G.E."/>
            <person name="Geurts R."/>
            <person name="Cannon S.B."/>
            <person name="Udvardi M.K."/>
            <person name="Benedito V.A."/>
            <person name="Mayer K.F."/>
            <person name="Gouzy J."/>
            <person name="Schoof H."/>
            <person name="Van de Peer Y."/>
            <person name="Proost S."/>
            <person name="Cook D.R."/>
            <person name="Meyers B.C."/>
            <person name="Spannagl M."/>
            <person name="Cheung F."/>
            <person name="De Mita S."/>
            <person name="Krishnakumar V."/>
            <person name="Gundlach H."/>
            <person name="Zhou S."/>
            <person name="Mudge J."/>
            <person name="Bharti A.K."/>
            <person name="Murray J.D."/>
            <person name="Naoumkina M.A."/>
            <person name="Rosen B."/>
            <person name="Silverstein K.A."/>
            <person name="Tang H."/>
            <person name="Rombauts S."/>
            <person name="Zhao P.X."/>
            <person name="Zhou P."/>
            <person name="Barbe V."/>
            <person name="Bardou P."/>
            <person name="Bechner M."/>
            <person name="Bellec A."/>
            <person name="Berger A."/>
            <person name="Berges H."/>
            <person name="Bidwell S."/>
            <person name="Bisseling T."/>
            <person name="Choisne N."/>
            <person name="Couloux A."/>
            <person name="Denny R."/>
            <person name="Deshpande S."/>
            <person name="Dai X."/>
            <person name="Doyle J.J."/>
            <person name="Dudez A.M."/>
            <person name="Farmer A.D."/>
            <person name="Fouteau S."/>
            <person name="Franken C."/>
            <person name="Gibelin C."/>
            <person name="Gish J."/>
            <person name="Goldstein S."/>
            <person name="Gonzalez A.J."/>
            <person name="Green P.J."/>
            <person name="Hallab A."/>
            <person name="Hartog M."/>
            <person name="Hua A."/>
            <person name="Humphray S.J."/>
            <person name="Jeong D.H."/>
            <person name="Jing Y."/>
            <person name="Jocker A."/>
            <person name="Kenton S.M."/>
            <person name="Kim D.J."/>
            <person name="Klee K."/>
            <person name="Lai H."/>
            <person name="Lang C."/>
            <person name="Lin S."/>
            <person name="Macmil S.L."/>
            <person name="Magdelenat G."/>
            <person name="Matthews L."/>
            <person name="McCorrison J."/>
            <person name="Monaghan E.L."/>
            <person name="Mun J.H."/>
            <person name="Najar F.Z."/>
            <person name="Nicholson C."/>
            <person name="Noirot C."/>
            <person name="O'Bleness M."/>
            <person name="Paule C.R."/>
            <person name="Poulain J."/>
            <person name="Prion F."/>
            <person name="Qin B."/>
            <person name="Qu C."/>
            <person name="Retzel E.F."/>
            <person name="Riddle C."/>
            <person name="Sallet E."/>
            <person name="Samain S."/>
            <person name="Samson N."/>
            <person name="Sanders I."/>
            <person name="Saurat O."/>
            <person name="Scarpelli C."/>
            <person name="Schiex T."/>
            <person name="Segurens B."/>
            <person name="Severin A.J."/>
            <person name="Sherrier D.J."/>
            <person name="Shi R."/>
            <person name="Sims S."/>
            <person name="Singer S.R."/>
            <person name="Sinharoy S."/>
            <person name="Sterck L."/>
            <person name="Viollet A."/>
            <person name="Wang B.B."/>
            <person name="Wang K."/>
            <person name="Wang M."/>
            <person name="Wang X."/>
            <person name="Warfsmann J."/>
            <person name="Weissenbach J."/>
            <person name="White D.D."/>
            <person name="White J.D."/>
            <person name="Wiley G.B."/>
            <person name="Wincker P."/>
            <person name="Xing Y."/>
            <person name="Yang L."/>
            <person name="Yao Z."/>
            <person name="Ying F."/>
            <person name="Zhai J."/>
            <person name="Zhou L."/>
            <person name="Zuber A."/>
            <person name="Denarie J."/>
            <person name="Dixon R.A."/>
            <person name="May G.D."/>
            <person name="Schwartz D.C."/>
            <person name="Rogers J."/>
            <person name="Quetier F."/>
            <person name="Town C.D."/>
            <person name="Roe B.A."/>
        </authorList>
    </citation>
    <scope>NUCLEOTIDE SEQUENCE [LARGE SCALE GENOMIC DNA]</scope>
    <source>
        <strain evidence="2">A17</strain>
        <strain evidence="3 4">cv. Jemalong A17</strain>
    </source>
</reference>
<reference evidence="3" key="3">
    <citation type="submission" date="2015-04" db="UniProtKB">
        <authorList>
            <consortium name="EnsemblPlants"/>
        </authorList>
    </citation>
    <scope>IDENTIFICATION</scope>
    <source>
        <strain evidence="3">cv. Jemalong A17</strain>
    </source>
</reference>
<organism evidence="2 4">
    <name type="scientific">Medicago truncatula</name>
    <name type="common">Barrel medic</name>
    <name type="synonym">Medicago tribuloides</name>
    <dbReference type="NCBI Taxonomy" id="3880"/>
    <lineage>
        <taxon>Eukaryota</taxon>
        <taxon>Viridiplantae</taxon>
        <taxon>Streptophyta</taxon>
        <taxon>Embryophyta</taxon>
        <taxon>Tracheophyta</taxon>
        <taxon>Spermatophyta</taxon>
        <taxon>Magnoliopsida</taxon>
        <taxon>eudicotyledons</taxon>
        <taxon>Gunneridae</taxon>
        <taxon>Pentapetalae</taxon>
        <taxon>rosids</taxon>
        <taxon>fabids</taxon>
        <taxon>Fabales</taxon>
        <taxon>Fabaceae</taxon>
        <taxon>Papilionoideae</taxon>
        <taxon>50 kb inversion clade</taxon>
        <taxon>NPAAA clade</taxon>
        <taxon>Hologalegina</taxon>
        <taxon>IRL clade</taxon>
        <taxon>Trifolieae</taxon>
        <taxon>Medicago</taxon>
    </lineage>
</organism>
<gene>
    <name evidence="2" type="ordered locus">MTR_5g035820</name>
</gene>
<accession>G7K486</accession>
<evidence type="ECO:0000313" key="2">
    <source>
        <dbReference type="EMBL" id="AES96331.1"/>
    </source>
</evidence>
<protein>
    <submittedName>
        <fullName evidence="2 3">Uncharacterized protein</fullName>
    </submittedName>
</protein>
<dbReference type="PaxDb" id="3880-AES96331"/>
<sequence>MSSSSLLLFSHCHHHYGIFYLPPTAPKPSSISNKVNTKTITRKKKDREKG</sequence>